<organism evidence="2 3">
    <name type="scientific">Belliella marina</name>
    <dbReference type="NCBI Taxonomy" id="1644146"/>
    <lineage>
        <taxon>Bacteria</taxon>
        <taxon>Pseudomonadati</taxon>
        <taxon>Bacteroidota</taxon>
        <taxon>Cytophagia</taxon>
        <taxon>Cytophagales</taxon>
        <taxon>Cyclobacteriaceae</taxon>
        <taxon>Belliella</taxon>
    </lineage>
</organism>
<dbReference type="EMBL" id="JBHUHR010000022">
    <property type="protein sequence ID" value="MFD2034802.1"/>
    <property type="molecule type" value="Genomic_DNA"/>
</dbReference>
<name>A0ABW4VJB8_9BACT</name>
<evidence type="ECO:0000313" key="3">
    <source>
        <dbReference type="Proteomes" id="UP001597361"/>
    </source>
</evidence>
<protein>
    <recommendedName>
        <fullName evidence="4">DUF3575 domain-containing protein</fullName>
    </recommendedName>
</protein>
<evidence type="ECO:0000313" key="2">
    <source>
        <dbReference type="EMBL" id="MFD2034802.1"/>
    </source>
</evidence>
<sequence length="225" mass="25879">MKIKHLLLLTMLYSPVAFAQIGNENEKRAFDYSETKHELAVDIRPLLSGDISPSLFYRKNYVGPKGKTMGFRSNMLFRNSFSNNEISMNGNTYKKSYTHTLGLSIGLERQKHLNEKFIGYGGFDLSFQMESERLRERIDFPEGNKGYFNGYTRVYGINNFWGFKYHFNSRISFSAETGFDFFYLEAGDKSSGDNRGNFPVISNKEGGYFGLSLVPLKALRVSYHF</sequence>
<accession>A0ABW4VJB8</accession>
<evidence type="ECO:0008006" key="4">
    <source>
        <dbReference type="Google" id="ProtNLM"/>
    </source>
</evidence>
<reference evidence="3" key="1">
    <citation type="journal article" date="2019" name="Int. J. Syst. Evol. Microbiol.">
        <title>The Global Catalogue of Microorganisms (GCM) 10K type strain sequencing project: providing services to taxonomists for standard genome sequencing and annotation.</title>
        <authorList>
            <consortium name="The Broad Institute Genomics Platform"/>
            <consortium name="The Broad Institute Genome Sequencing Center for Infectious Disease"/>
            <person name="Wu L."/>
            <person name="Ma J."/>
        </authorList>
    </citation>
    <scope>NUCLEOTIDE SEQUENCE [LARGE SCALE GENOMIC DNA]</scope>
    <source>
        <strain evidence="3">CGMCC 1.15180</strain>
    </source>
</reference>
<dbReference type="RefSeq" id="WP_376885286.1">
    <property type="nucleotide sequence ID" value="NZ_JBHUHR010000022.1"/>
</dbReference>
<proteinExistence type="predicted"/>
<dbReference type="Proteomes" id="UP001597361">
    <property type="component" value="Unassembled WGS sequence"/>
</dbReference>
<feature type="chain" id="PRO_5046361816" description="DUF3575 domain-containing protein" evidence="1">
    <location>
        <begin position="20"/>
        <end position="225"/>
    </location>
</feature>
<feature type="signal peptide" evidence="1">
    <location>
        <begin position="1"/>
        <end position="19"/>
    </location>
</feature>
<keyword evidence="3" id="KW-1185">Reference proteome</keyword>
<evidence type="ECO:0000256" key="1">
    <source>
        <dbReference type="SAM" id="SignalP"/>
    </source>
</evidence>
<gene>
    <name evidence="2" type="ORF">ACFSKL_08380</name>
</gene>
<comment type="caution">
    <text evidence="2">The sequence shown here is derived from an EMBL/GenBank/DDBJ whole genome shotgun (WGS) entry which is preliminary data.</text>
</comment>
<keyword evidence="1" id="KW-0732">Signal</keyword>